<proteinExistence type="predicted"/>
<name>A0AAV2DLS3_9ROSI</name>
<feature type="region of interest" description="Disordered" evidence="1">
    <location>
        <begin position="1"/>
        <end position="35"/>
    </location>
</feature>
<evidence type="ECO:0000313" key="3">
    <source>
        <dbReference type="Proteomes" id="UP001497516"/>
    </source>
</evidence>
<accession>A0AAV2DLS3</accession>
<sequence>MQQPATPNAARPKDGSSGESKPAAARKKPPTPQELISHYETQGMSSHEAAMKVIEDLQNVLFRVVSANSSKAKKDKAAVEASRKIDVVNSRVSVVDMKLDSKPGYLGAFGVGIASGVALRGVEKVLPNVLEGIGQIWSAVGSVTKPPTSSSSS</sequence>
<organism evidence="2 3">
    <name type="scientific">Linum trigynum</name>
    <dbReference type="NCBI Taxonomy" id="586398"/>
    <lineage>
        <taxon>Eukaryota</taxon>
        <taxon>Viridiplantae</taxon>
        <taxon>Streptophyta</taxon>
        <taxon>Embryophyta</taxon>
        <taxon>Tracheophyta</taxon>
        <taxon>Spermatophyta</taxon>
        <taxon>Magnoliopsida</taxon>
        <taxon>eudicotyledons</taxon>
        <taxon>Gunneridae</taxon>
        <taxon>Pentapetalae</taxon>
        <taxon>rosids</taxon>
        <taxon>fabids</taxon>
        <taxon>Malpighiales</taxon>
        <taxon>Linaceae</taxon>
        <taxon>Linum</taxon>
    </lineage>
</organism>
<keyword evidence="3" id="KW-1185">Reference proteome</keyword>
<reference evidence="2 3" key="1">
    <citation type="submission" date="2024-04" db="EMBL/GenBank/DDBJ databases">
        <authorList>
            <person name="Fracassetti M."/>
        </authorList>
    </citation>
    <scope>NUCLEOTIDE SEQUENCE [LARGE SCALE GENOMIC DNA]</scope>
</reference>
<dbReference type="Proteomes" id="UP001497516">
    <property type="component" value="Chromosome 3"/>
</dbReference>
<dbReference type="EMBL" id="OZ034816">
    <property type="protein sequence ID" value="CAL1373902.1"/>
    <property type="molecule type" value="Genomic_DNA"/>
</dbReference>
<protein>
    <submittedName>
        <fullName evidence="2">Uncharacterized protein</fullName>
    </submittedName>
</protein>
<evidence type="ECO:0000256" key="1">
    <source>
        <dbReference type="SAM" id="MobiDB-lite"/>
    </source>
</evidence>
<gene>
    <name evidence="2" type="ORF">LTRI10_LOCUS15805</name>
</gene>
<dbReference type="AlphaFoldDB" id="A0AAV2DLS3"/>
<evidence type="ECO:0000313" key="2">
    <source>
        <dbReference type="EMBL" id="CAL1373902.1"/>
    </source>
</evidence>